<dbReference type="ExpressionAtlas" id="A0A494BB81">
    <property type="expression patterns" value="baseline and differential"/>
</dbReference>
<dbReference type="Ensembl" id="ENSMUST00000236583.2">
    <property type="protein sequence ID" value="ENSMUSP00000158408.2"/>
    <property type="gene ID" value="ENSMUSG00000024587.11"/>
</dbReference>
<keyword evidence="3" id="KW-1185">Reference proteome</keyword>
<proteinExistence type="predicted"/>
<reference evidence="1 3" key="2">
    <citation type="journal article" date="2011" name="PLoS Biol.">
        <title>Modernizing reference genome assemblies.</title>
        <authorList>
            <person name="Church D.M."/>
            <person name="Schneider V.A."/>
            <person name="Graves T."/>
            <person name="Auger K."/>
            <person name="Cunningham F."/>
            <person name="Bouk N."/>
            <person name="Chen H.C."/>
            <person name="Agarwala R."/>
            <person name="McLaren W.M."/>
            <person name="Ritchie G.R."/>
            <person name="Albracht D."/>
            <person name="Kremitzki M."/>
            <person name="Rock S."/>
            <person name="Kotkiewicz H."/>
            <person name="Kremitzki C."/>
            <person name="Wollam A."/>
            <person name="Trani L."/>
            <person name="Fulton L."/>
            <person name="Fulton R."/>
            <person name="Matthews L."/>
            <person name="Whitehead S."/>
            <person name="Chow W."/>
            <person name="Torrance J."/>
            <person name="Dunn M."/>
            <person name="Harden G."/>
            <person name="Threadgold G."/>
            <person name="Wood J."/>
            <person name="Collins J."/>
            <person name="Heath P."/>
            <person name="Griffiths G."/>
            <person name="Pelan S."/>
            <person name="Grafham D."/>
            <person name="Eichler E.E."/>
            <person name="Weinstock G."/>
            <person name="Mardis E.R."/>
            <person name="Wilson R.K."/>
            <person name="Howe K."/>
            <person name="Flicek P."/>
            <person name="Hubbard T."/>
        </authorList>
    </citation>
    <scope>NUCLEOTIDE SEQUENCE [LARGE SCALE GENOMIC DNA]</scope>
    <source>
        <strain evidence="1 3">C57BL/6J</strain>
    </source>
</reference>
<dbReference type="AlphaFoldDB" id="A0A494BB81"/>
<evidence type="ECO:0000313" key="2">
    <source>
        <dbReference type="MGI" id="MGI:1917473"/>
    </source>
</evidence>
<dbReference type="MGI" id="MGI:1917473">
    <property type="gene designation" value="Nars1"/>
</dbReference>
<protein>
    <submittedName>
        <fullName evidence="1">Asparaginyl-tRNA synthetase 1</fullName>
    </submittedName>
</protein>
<evidence type="ECO:0000313" key="3">
    <source>
        <dbReference type="Proteomes" id="UP000000589"/>
    </source>
</evidence>
<dbReference type="Bgee" id="ENSMUSG00000024587">
    <property type="expression patterns" value="Expressed in facial nucleus and 266 other cell types or tissues"/>
</dbReference>
<reference evidence="1" key="4">
    <citation type="submission" date="2025-09" db="UniProtKB">
        <authorList>
            <consortium name="Ensembl"/>
        </authorList>
    </citation>
    <scope>IDENTIFICATION</scope>
    <source>
        <strain evidence="1">C57BL/6J</strain>
    </source>
</reference>
<dbReference type="AGR" id="MGI:1917473"/>
<dbReference type="VEuPathDB" id="HostDB:ENSMUSG00000024587"/>
<sequence length="35" mass="3861">MSSEVIRGTAEMVLGFDDSWKRAISHHLCGLTKGK</sequence>
<reference evidence="1 3" key="1">
    <citation type="journal article" date="2009" name="PLoS Biol.">
        <title>Lineage-specific biology revealed by a finished genome assembly of the mouse.</title>
        <authorList>
            <consortium name="Mouse Genome Sequencing Consortium"/>
            <person name="Church D.M."/>
            <person name="Goodstadt L."/>
            <person name="Hillier L.W."/>
            <person name="Zody M.C."/>
            <person name="Goldstein S."/>
            <person name="She X."/>
            <person name="Bult C.J."/>
            <person name="Agarwala R."/>
            <person name="Cherry J.L."/>
            <person name="DiCuccio M."/>
            <person name="Hlavina W."/>
            <person name="Kapustin Y."/>
            <person name="Meric P."/>
            <person name="Maglott D."/>
            <person name="Birtle Z."/>
            <person name="Marques A.C."/>
            <person name="Graves T."/>
            <person name="Zhou S."/>
            <person name="Teague B."/>
            <person name="Potamousis K."/>
            <person name="Churas C."/>
            <person name="Place M."/>
            <person name="Herschleb J."/>
            <person name="Runnheim R."/>
            <person name="Forrest D."/>
            <person name="Amos-Landgraf J."/>
            <person name="Schwartz D.C."/>
            <person name="Cheng Z."/>
            <person name="Lindblad-Toh K."/>
            <person name="Eichler E.E."/>
            <person name="Ponting C.P."/>
        </authorList>
    </citation>
    <scope>NUCLEOTIDE SEQUENCE [LARGE SCALE GENOMIC DNA]</scope>
    <source>
        <strain evidence="1 3">C57BL/6J</strain>
    </source>
</reference>
<reference evidence="1" key="3">
    <citation type="submission" date="2025-08" db="UniProtKB">
        <authorList>
            <consortium name="Ensembl"/>
        </authorList>
    </citation>
    <scope>IDENTIFICATION</scope>
    <source>
        <strain evidence="1">C57BL/6J</strain>
    </source>
</reference>
<accession>A0A494BB81</accession>
<gene>
    <name evidence="1 2" type="primary">Nars1</name>
    <name evidence="2" type="synonym">Nars</name>
</gene>
<dbReference type="GeneTree" id="ENSGT01030000234618"/>
<dbReference type="Antibodypedia" id="9706">
    <property type="antibodies" value="201 antibodies from 29 providers"/>
</dbReference>
<evidence type="ECO:0000313" key="1">
    <source>
        <dbReference type="Ensembl" id="ENSMUSP00000158408.2"/>
    </source>
</evidence>
<name>A0A494BB81_MOUSE</name>
<dbReference type="Proteomes" id="UP000000589">
    <property type="component" value="Chromosome 18"/>
</dbReference>
<organism evidence="1 3">
    <name type="scientific">Mus musculus</name>
    <name type="common">Mouse</name>
    <dbReference type="NCBI Taxonomy" id="10090"/>
    <lineage>
        <taxon>Eukaryota</taxon>
        <taxon>Metazoa</taxon>
        <taxon>Chordata</taxon>
        <taxon>Craniata</taxon>
        <taxon>Vertebrata</taxon>
        <taxon>Euteleostomi</taxon>
        <taxon>Mammalia</taxon>
        <taxon>Eutheria</taxon>
        <taxon>Euarchontoglires</taxon>
        <taxon>Glires</taxon>
        <taxon>Rodentia</taxon>
        <taxon>Myomorpha</taxon>
        <taxon>Muroidea</taxon>
        <taxon>Muridae</taxon>
        <taxon>Murinae</taxon>
        <taxon>Mus</taxon>
        <taxon>Mus</taxon>
    </lineage>
</organism>